<accession>A0A2K1QG39</accession>
<evidence type="ECO:0000313" key="8">
    <source>
        <dbReference type="EMBL" id="PNS13840.1"/>
    </source>
</evidence>
<comment type="caution">
    <text evidence="8">The sequence shown here is derived from an EMBL/GenBank/DDBJ whole genome shotgun (WGS) entry which is preliminary data.</text>
</comment>
<evidence type="ECO:0000256" key="4">
    <source>
        <dbReference type="ARBA" id="ARBA00023136"/>
    </source>
</evidence>
<name>A0A2K1QG39_9PEZI</name>
<gene>
    <name evidence="8" type="ORF">CAC42_1331</name>
</gene>
<dbReference type="SUPFAM" id="SSF53474">
    <property type="entry name" value="alpha/beta-Hydrolases"/>
    <property type="match status" value="1"/>
</dbReference>
<evidence type="ECO:0000256" key="7">
    <source>
        <dbReference type="SAM" id="Phobius"/>
    </source>
</evidence>
<proteinExistence type="inferred from homology"/>
<evidence type="ECO:0000256" key="3">
    <source>
        <dbReference type="ARBA" id="ARBA00022989"/>
    </source>
</evidence>
<keyword evidence="8" id="KW-0808">Transferase</keyword>
<dbReference type="GO" id="GO:0005640">
    <property type="term" value="C:nuclear outer membrane"/>
    <property type="evidence" value="ECO:0007669"/>
    <property type="project" value="UniProtKB-SubCell"/>
</dbReference>
<dbReference type="InterPro" id="IPR029058">
    <property type="entry name" value="AB_hydrolase_fold"/>
</dbReference>
<keyword evidence="9" id="KW-1185">Reference proteome</keyword>
<organism evidence="8 9">
    <name type="scientific">Sphaceloma murrayae</name>
    <dbReference type="NCBI Taxonomy" id="2082308"/>
    <lineage>
        <taxon>Eukaryota</taxon>
        <taxon>Fungi</taxon>
        <taxon>Dikarya</taxon>
        <taxon>Ascomycota</taxon>
        <taxon>Pezizomycotina</taxon>
        <taxon>Dothideomycetes</taxon>
        <taxon>Dothideomycetidae</taxon>
        <taxon>Myriangiales</taxon>
        <taxon>Elsinoaceae</taxon>
        <taxon>Sphaceloma</taxon>
    </lineage>
</organism>
<dbReference type="OrthoDB" id="77878at2759"/>
<evidence type="ECO:0000313" key="9">
    <source>
        <dbReference type="Proteomes" id="UP000243797"/>
    </source>
</evidence>
<feature type="transmembrane region" description="Helical" evidence="7">
    <location>
        <begin position="166"/>
        <end position="186"/>
    </location>
</feature>
<comment type="similarity">
    <text evidence="1">Belongs to the TMEM53 family.</text>
</comment>
<dbReference type="AlphaFoldDB" id="A0A2K1QG39"/>
<comment type="subcellular location">
    <subcellularLocation>
        <location evidence="6">Nucleus outer membrane</location>
        <topology evidence="6">Single-pass membrane protein</topology>
    </subcellularLocation>
</comment>
<reference evidence="8 9" key="1">
    <citation type="submission" date="2017-06" db="EMBL/GenBank/DDBJ databases">
        <title>Draft genome sequence of a variant of Elsinoe murrayae.</title>
        <authorList>
            <person name="Cheng Q."/>
        </authorList>
    </citation>
    <scope>NUCLEOTIDE SEQUENCE [LARGE SCALE GENOMIC DNA]</scope>
    <source>
        <strain evidence="8 9">CQ-2017a</strain>
    </source>
</reference>
<dbReference type="EMBL" id="NKHZ01000089">
    <property type="protein sequence ID" value="PNS13840.1"/>
    <property type="molecule type" value="Genomic_DNA"/>
</dbReference>
<keyword evidence="3 7" id="KW-1133">Transmembrane helix</keyword>
<evidence type="ECO:0000256" key="2">
    <source>
        <dbReference type="ARBA" id="ARBA00022692"/>
    </source>
</evidence>
<sequence>MSIPGFERLTKSIYTFSPQDAAPRPDDPDVVLLFSWLGAATRHVAKYIVGYKQLYPSARIVLMRSEFPDMVLNPKTAERNAMSAIKAALDGHEHEFSKHPSKILVHVWSNGGAFNFQGACKAWARETGTKFDPQLLILDSTPGSDRFVGAYSKALNLMKAILPKTLFSRLFGYAYAVLFVFTLFVLPRLRGYISLPTMIRRGLNDTSAVPTSIPRAYFYSDGDDLIESDWVEKHGKDAMDKGYTVQLVPHTNTQHVAHMRADPGLYWSRVAERWNEATAPPPRASRPASSIDASAA</sequence>
<protein>
    <submittedName>
        <fullName evidence="8">Phosphoenolpyruvate carboxykinase (ATP)</fullName>
    </submittedName>
</protein>
<keyword evidence="4 7" id="KW-0472">Membrane</keyword>
<dbReference type="GO" id="GO:0016301">
    <property type="term" value="F:kinase activity"/>
    <property type="evidence" value="ECO:0007669"/>
    <property type="project" value="UniProtKB-KW"/>
</dbReference>
<dbReference type="PANTHER" id="PTHR12265:SF30">
    <property type="entry name" value="TRANSMEMBRANE PROTEIN 53"/>
    <property type="match status" value="1"/>
</dbReference>
<dbReference type="InParanoid" id="A0A2K1QG39"/>
<keyword evidence="8" id="KW-0670">Pyruvate</keyword>
<evidence type="ECO:0000256" key="1">
    <source>
        <dbReference type="ARBA" id="ARBA00007387"/>
    </source>
</evidence>
<dbReference type="InterPro" id="IPR008547">
    <property type="entry name" value="DUF829_TMEM53"/>
</dbReference>
<keyword evidence="5" id="KW-0539">Nucleus</keyword>
<dbReference type="Pfam" id="PF05705">
    <property type="entry name" value="DUF829"/>
    <property type="match status" value="1"/>
</dbReference>
<evidence type="ECO:0000256" key="6">
    <source>
        <dbReference type="ARBA" id="ARBA00034303"/>
    </source>
</evidence>
<keyword evidence="2 7" id="KW-0812">Transmembrane</keyword>
<dbReference type="PANTHER" id="PTHR12265">
    <property type="entry name" value="TRANSMEMBRANE PROTEIN 53"/>
    <property type="match status" value="1"/>
</dbReference>
<evidence type="ECO:0000256" key="5">
    <source>
        <dbReference type="ARBA" id="ARBA00023242"/>
    </source>
</evidence>
<keyword evidence="8" id="KW-0418">Kinase</keyword>
<dbReference type="Proteomes" id="UP000243797">
    <property type="component" value="Unassembled WGS sequence"/>
</dbReference>